<dbReference type="GO" id="GO:0019843">
    <property type="term" value="F:rRNA binding"/>
    <property type="evidence" value="ECO:0007669"/>
    <property type="project" value="UniProtKB-UniRule"/>
</dbReference>
<dbReference type="GO" id="GO:0003735">
    <property type="term" value="F:structural constituent of ribosome"/>
    <property type="evidence" value="ECO:0007669"/>
    <property type="project" value="InterPro"/>
</dbReference>
<dbReference type="CDD" id="cd06089">
    <property type="entry name" value="KOW_RPL26"/>
    <property type="match status" value="1"/>
</dbReference>
<dbReference type="InterPro" id="IPR041988">
    <property type="entry name" value="Ribosomal_uL24_KOW"/>
</dbReference>
<evidence type="ECO:0000256" key="3">
    <source>
        <dbReference type="ARBA" id="ARBA00023274"/>
    </source>
</evidence>
<dbReference type="NCBIfam" id="TIGR01079">
    <property type="entry name" value="rplX_bact"/>
    <property type="match status" value="1"/>
</dbReference>
<evidence type="ECO:0000259" key="6">
    <source>
        <dbReference type="Pfam" id="PF17136"/>
    </source>
</evidence>
<keyword evidence="2 5" id="KW-0689">Ribosomal protein</keyword>
<dbReference type="HAMAP" id="MF_01326_B">
    <property type="entry name" value="Ribosomal_uL24_B"/>
    <property type="match status" value="1"/>
</dbReference>
<sequence length="117" mass="13137">MSIKVGDIVFILAGKDRFVIGEDKKKKIKTGRVIKVFFKEQKVLVEGVNIVTKHKSASNNEEKGSIIKEEAPIHISNVALVDPEKKVPTRVGIRYEANKKKIRYAKKSGVSFDETIN</sequence>
<feature type="domain" description="Large ribosomal subunit protein uL24 C-terminal" evidence="6">
    <location>
        <begin position="48"/>
        <end position="109"/>
    </location>
</feature>
<keyword evidence="8" id="KW-1185">Reference proteome</keyword>
<name>A0A2S8NVD2_9MOLU</name>
<dbReference type="InterPro" id="IPR008991">
    <property type="entry name" value="Translation_prot_SH3-like_sf"/>
</dbReference>
<dbReference type="Proteomes" id="UP000238672">
    <property type="component" value="Unassembled WGS sequence"/>
</dbReference>
<dbReference type="GO" id="GO:0005840">
    <property type="term" value="C:ribosome"/>
    <property type="evidence" value="ECO:0007669"/>
    <property type="project" value="UniProtKB-KW"/>
</dbReference>
<evidence type="ECO:0000313" key="7">
    <source>
        <dbReference type="EMBL" id="PQP79899.1"/>
    </source>
</evidence>
<reference evidence="7 8" key="1">
    <citation type="submission" date="2018-02" db="EMBL/GenBank/DDBJ databases">
        <title>Metagenomics reveals mixed infection of spiroplasma and phytoplasma in chicory.</title>
        <authorList>
            <person name="Polano C."/>
            <person name="Moruzzi S."/>
            <person name="Ermacora P."/>
            <person name="Ferrini F."/>
            <person name="Martini M."/>
            <person name="Firrao G."/>
        </authorList>
    </citation>
    <scope>NUCLEOTIDE SEQUENCE [LARGE SCALE GENOMIC DNA]</scope>
    <source>
        <strain evidence="7 8">ChiP</strain>
    </source>
</reference>
<dbReference type="EMBL" id="PUUG01000006">
    <property type="protein sequence ID" value="PQP79899.1"/>
    <property type="molecule type" value="Genomic_DNA"/>
</dbReference>
<evidence type="ECO:0000256" key="1">
    <source>
        <dbReference type="ARBA" id="ARBA00010618"/>
    </source>
</evidence>
<keyword evidence="5" id="KW-0699">rRNA-binding</keyword>
<evidence type="ECO:0000256" key="5">
    <source>
        <dbReference type="HAMAP-Rule" id="MF_01326"/>
    </source>
</evidence>
<evidence type="ECO:0000256" key="2">
    <source>
        <dbReference type="ARBA" id="ARBA00022980"/>
    </source>
</evidence>
<proteinExistence type="inferred from homology"/>
<dbReference type="Pfam" id="PF17136">
    <property type="entry name" value="ribosomal_L24"/>
    <property type="match status" value="1"/>
</dbReference>
<comment type="subunit">
    <text evidence="5">Part of the 50S ribosomal subunit.</text>
</comment>
<dbReference type="AlphaFoldDB" id="A0A2S8NVD2"/>
<dbReference type="PANTHER" id="PTHR12903">
    <property type="entry name" value="MITOCHONDRIAL RIBOSOMAL PROTEIN L24"/>
    <property type="match status" value="1"/>
</dbReference>
<dbReference type="GO" id="GO:1990904">
    <property type="term" value="C:ribonucleoprotein complex"/>
    <property type="evidence" value="ECO:0007669"/>
    <property type="project" value="UniProtKB-KW"/>
</dbReference>
<evidence type="ECO:0000256" key="4">
    <source>
        <dbReference type="ARBA" id="ARBA00035206"/>
    </source>
</evidence>
<comment type="caution">
    <text evidence="7">The sequence shown here is derived from an EMBL/GenBank/DDBJ whole genome shotgun (WGS) entry which is preliminary data.</text>
</comment>
<comment type="function">
    <text evidence="5">One of two assembly initiator proteins, it binds directly to the 5'-end of the 23S rRNA, where it nucleates assembly of the 50S subunit.</text>
</comment>
<dbReference type="InterPro" id="IPR003256">
    <property type="entry name" value="Ribosomal_uL24"/>
</dbReference>
<evidence type="ECO:0000313" key="8">
    <source>
        <dbReference type="Proteomes" id="UP000238672"/>
    </source>
</evidence>
<comment type="function">
    <text evidence="5">One of the proteins that surrounds the polypeptide exit tunnel on the outside of the subunit.</text>
</comment>
<dbReference type="InterPro" id="IPR057264">
    <property type="entry name" value="Ribosomal_uL24_C"/>
</dbReference>
<dbReference type="InterPro" id="IPR014722">
    <property type="entry name" value="Rib_uL2_dom2"/>
</dbReference>
<dbReference type="Gene3D" id="2.30.30.30">
    <property type="match status" value="1"/>
</dbReference>
<protein>
    <recommendedName>
        <fullName evidence="4 5">Large ribosomal subunit protein uL24</fullName>
    </recommendedName>
</protein>
<keyword evidence="5" id="KW-0694">RNA-binding</keyword>
<keyword evidence="3 5" id="KW-0687">Ribonucleoprotein</keyword>
<dbReference type="GO" id="GO:0006412">
    <property type="term" value="P:translation"/>
    <property type="evidence" value="ECO:0007669"/>
    <property type="project" value="UniProtKB-UniRule"/>
</dbReference>
<gene>
    <name evidence="5" type="primary">rplX</name>
    <name evidence="7" type="ORF">C6B37_00550</name>
</gene>
<organism evidence="7 8">
    <name type="scientific">Candidatus Phytoplasma phoenicium</name>
    <dbReference type="NCBI Taxonomy" id="198422"/>
    <lineage>
        <taxon>Bacteria</taxon>
        <taxon>Bacillati</taxon>
        <taxon>Mycoplasmatota</taxon>
        <taxon>Mollicutes</taxon>
        <taxon>Acholeplasmatales</taxon>
        <taxon>Acholeplasmataceae</taxon>
        <taxon>Candidatus Phytoplasma</taxon>
        <taxon>16SrIX (Pigeon pea witches'-broom group)</taxon>
    </lineage>
</organism>
<accession>A0A2S8NVD2</accession>
<comment type="similarity">
    <text evidence="1 5">Belongs to the universal ribosomal protein uL24 family.</text>
</comment>
<dbReference type="SUPFAM" id="SSF50104">
    <property type="entry name" value="Translation proteins SH3-like domain"/>
    <property type="match status" value="1"/>
</dbReference>